<name>A0A2N0B8F3_9LEPT</name>
<comment type="caution">
    <text evidence="2">The sequence shown here is derived from an EMBL/GenBank/DDBJ whole genome shotgun (WGS) entry which is preliminary data.</text>
</comment>
<evidence type="ECO:0000313" key="1">
    <source>
        <dbReference type="EMBL" id="MDV6236649.1"/>
    </source>
</evidence>
<dbReference type="EMBL" id="NPEF02000015">
    <property type="protein sequence ID" value="MDV6236649.1"/>
    <property type="molecule type" value="Genomic_DNA"/>
</dbReference>
<gene>
    <name evidence="1" type="ORF">CH379_013545</name>
    <name evidence="2" type="ORF">CH379_11085</name>
</gene>
<proteinExistence type="predicted"/>
<accession>A0A2N0B8F3</accession>
<reference evidence="1" key="3">
    <citation type="submission" date="2023-10" db="EMBL/GenBank/DDBJ databases">
        <authorList>
            <person name="Picardeau M."/>
            <person name="Thibeaux R."/>
        </authorList>
    </citation>
    <scope>NUCLEOTIDE SEQUENCE</scope>
    <source>
        <strain evidence="1">ATI7-C-A5</strain>
    </source>
</reference>
<reference evidence="2" key="1">
    <citation type="submission" date="2017-07" db="EMBL/GenBank/DDBJ databases">
        <title>Leptospira spp. isolated from tropical soils.</title>
        <authorList>
            <person name="Thibeaux R."/>
            <person name="Iraola G."/>
            <person name="Ferres I."/>
            <person name="Bierque E."/>
            <person name="Girault D."/>
            <person name="Soupe-Gilbert M.-E."/>
            <person name="Picardeau M."/>
            <person name="Goarant C."/>
        </authorList>
    </citation>
    <scope>NUCLEOTIDE SEQUENCE [LARGE SCALE GENOMIC DNA]</scope>
    <source>
        <strain evidence="2">ATI7-C-A5</strain>
    </source>
</reference>
<organism evidence="2">
    <name type="scientific">Leptospira ellisii</name>
    <dbReference type="NCBI Taxonomy" id="2023197"/>
    <lineage>
        <taxon>Bacteria</taxon>
        <taxon>Pseudomonadati</taxon>
        <taxon>Spirochaetota</taxon>
        <taxon>Spirochaetia</taxon>
        <taxon>Leptospirales</taxon>
        <taxon>Leptospiraceae</taxon>
        <taxon>Leptospira</taxon>
    </lineage>
</organism>
<keyword evidence="3" id="KW-1185">Reference proteome</keyword>
<dbReference type="AlphaFoldDB" id="A0A2N0B8F3"/>
<reference evidence="1 3" key="2">
    <citation type="journal article" date="2018" name="Microb. Genom.">
        <title>Deciphering the unexplored Leptospira diversity from soils uncovers genomic evolution to virulence.</title>
        <authorList>
            <person name="Thibeaux R."/>
            <person name="Iraola G."/>
            <person name="Ferres I."/>
            <person name="Bierque E."/>
            <person name="Girault D."/>
            <person name="Soupe-Gilbert M.E."/>
            <person name="Picardeau M."/>
            <person name="Goarant C."/>
        </authorList>
    </citation>
    <scope>NUCLEOTIDE SEQUENCE [LARGE SCALE GENOMIC DNA]</scope>
    <source>
        <strain evidence="1 3">ATI7-C-A5</strain>
    </source>
</reference>
<dbReference type="Proteomes" id="UP000232122">
    <property type="component" value="Unassembled WGS sequence"/>
</dbReference>
<protein>
    <submittedName>
        <fullName evidence="2">Uncharacterized protein</fullName>
    </submittedName>
</protein>
<sequence>MNREKTNFDPVEIPQIPRLDFELNFHELRDSGSSKDVDVIHSATSMNVANSASISDIARELPLKESSFFSRFDLGDGIAYKGKSLWEGISFLPPGLLSSRKTKGVRTRLPLGEDFVLDGSLVWKGSVRVELDFESRTERFG</sequence>
<dbReference type="RefSeq" id="WP_100748164.1">
    <property type="nucleotide sequence ID" value="NZ_NPEF02000015.1"/>
</dbReference>
<evidence type="ECO:0000313" key="2">
    <source>
        <dbReference type="EMBL" id="PJZ92827.1"/>
    </source>
</evidence>
<accession>A0A2N0BGE8</accession>
<evidence type="ECO:0000313" key="3">
    <source>
        <dbReference type="Proteomes" id="UP000232122"/>
    </source>
</evidence>
<dbReference type="EMBL" id="NPEF01000102">
    <property type="protein sequence ID" value="PJZ92827.1"/>
    <property type="molecule type" value="Genomic_DNA"/>
</dbReference>